<dbReference type="PIRSF" id="PIRSF000137">
    <property type="entry name" value="Alcohol_oxidase"/>
    <property type="match status" value="1"/>
</dbReference>
<keyword evidence="6" id="KW-1185">Reference proteome</keyword>
<evidence type="ECO:0000256" key="3">
    <source>
        <dbReference type="PIRSR" id="PIRSR000137-2"/>
    </source>
</evidence>
<feature type="binding site" evidence="3">
    <location>
        <begin position="509"/>
        <end position="510"/>
    </location>
    <ligand>
        <name>FAD</name>
        <dbReference type="ChEBI" id="CHEBI:57692"/>
    </ligand>
</feature>
<evidence type="ECO:0000256" key="1">
    <source>
        <dbReference type="ARBA" id="ARBA00010790"/>
    </source>
</evidence>
<feature type="binding site" evidence="3">
    <location>
        <position position="234"/>
    </location>
    <ligand>
        <name>FAD</name>
        <dbReference type="ChEBI" id="CHEBI:57692"/>
    </ligand>
</feature>
<dbReference type="SUPFAM" id="SSF51905">
    <property type="entry name" value="FAD/NAD(P)-binding domain"/>
    <property type="match status" value="1"/>
</dbReference>
<evidence type="ECO:0000313" key="6">
    <source>
        <dbReference type="Proteomes" id="UP000054558"/>
    </source>
</evidence>
<dbReference type="PANTHER" id="PTHR45968:SF3">
    <property type="entry name" value="OS04G0573100 PROTEIN"/>
    <property type="match status" value="1"/>
</dbReference>
<keyword evidence="3" id="KW-0274">FAD</keyword>
<dbReference type="SUPFAM" id="SSF54373">
    <property type="entry name" value="FAD-linked reductases, C-terminal domain"/>
    <property type="match status" value="1"/>
</dbReference>
<dbReference type="PROSITE" id="PS00624">
    <property type="entry name" value="GMC_OXRED_2"/>
    <property type="match status" value="1"/>
</dbReference>
<name>A0A1Y1IH16_KLENI</name>
<dbReference type="PANTHER" id="PTHR45968">
    <property type="entry name" value="OSJNBA0019K04.7 PROTEIN"/>
    <property type="match status" value="1"/>
</dbReference>
<evidence type="ECO:0000259" key="4">
    <source>
        <dbReference type="PROSITE" id="PS00624"/>
    </source>
</evidence>
<evidence type="ECO:0000313" key="5">
    <source>
        <dbReference type="EMBL" id="GAQ88026.1"/>
    </source>
</evidence>
<feature type="domain" description="Glucose-methanol-choline oxidoreductase N-terminal" evidence="4">
    <location>
        <begin position="277"/>
        <end position="291"/>
    </location>
</feature>
<dbReference type="EMBL" id="DF237344">
    <property type="protein sequence ID" value="GAQ88026.1"/>
    <property type="molecule type" value="Genomic_DNA"/>
</dbReference>
<dbReference type="InterPro" id="IPR007867">
    <property type="entry name" value="GMC_OxRtase_C"/>
</dbReference>
<dbReference type="OMA" id="PVPNCKH"/>
<feature type="binding site" evidence="3">
    <location>
        <position position="123"/>
    </location>
    <ligand>
        <name>FAD</name>
        <dbReference type="ChEBI" id="CHEBI:57692"/>
    </ligand>
</feature>
<sequence length="571" mass="59795">MGTPSSGEADGPMHGAPNCSADCNGAVEGGYTTGLNIVPTEKLEAVSNTKYDYIVVGGGAGGIPLAAALAEDKSLRILLLERGASRDEHPETRMQSKWVDLAKTGAVELLRTESGVWSARGNVLGGGTAVNIGFWGHASPDNIKAEGWDAEAMQSAYAYLGARLSFPGTVGPVQELIQEAWQEVGVGSFNGVTPEHVPGVKTVMLTFNSDGVRHAADELLVGVKNVDIVTRALVSGVCFSDDDGDLTAIGVEFEGADGVPRHAHVIPAGGEVILCAGAVGTPQLLALSGIGPEPALRGLGITPRVNLPVGLNLADNPLVGLLIQLGDFPRERGLASVAGITGQHIHLAMVGEKAATGGIAWGIVPDLPPRLRTPETLAAMAAAVEALSPDDREQLTRAVLVLVKAYRVKSRGSVTLRSTDPRAQPAVDLAHFQHPDDVTDGIAAISVLRSILGSQTLNPWKCDTVPDALLRLVPGLAAIPPGQFPGALPFLPDEADAATWLKDKVVTCWHTHGTCRVGEVVDTWHRVKGVRALRVMDASVLRDCPGTSPMATIMALGRVLGLRMCAERPRR</sequence>
<dbReference type="GO" id="GO:0050660">
    <property type="term" value="F:flavin adenine dinucleotide binding"/>
    <property type="evidence" value="ECO:0007669"/>
    <property type="project" value="InterPro"/>
</dbReference>
<dbReference type="Proteomes" id="UP000054558">
    <property type="component" value="Unassembled WGS sequence"/>
</dbReference>
<reference evidence="5 6" key="1">
    <citation type="journal article" date="2014" name="Nat. Commun.">
        <title>Klebsormidium flaccidum genome reveals primary factors for plant terrestrial adaptation.</title>
        <authorList>
            <person name="Hori K."/>
            <person name="Maruyama F."/>
            <person name="Fujisawa T."/>
            <person name="Togashi T."/>
            <person name="Yamamoto N."/>
            <person name="Seo M."/>
            <person name="Sato S."/>
            <person name="Yamada T."/>
            <person name="Mori H."/>
            <person name="Tajima N."/>
            <person name="Moriyama T."/>
            <person name="Ikeuchi M."/>
            <person name="Watanabe M."/>
            <person name="Wada H."/>
            <person name="Kobayashi K."/>
            <person name="Saito M."/>
            <person name="Masuda T."/>
            <person name="Sasaki-Sekimoto Y."/>
            <person name="Mashiguchi K."/>
            <person name="Awai K."/>
            <person name="Shimojima M."/>
            <person name="Masuda S."/>
            <person name="Iwai M."/>
            <person name="Nobusawa T."/>
            <person name="Narise T."/>
            <person name="Kondo S."/>
            <person name="Saito H."/>
            <person name="Sato R."/>
            <person name="Murakawa M."/>
            <person name="Ihara Y."/>
            <person name="Oshima-Yamada Y."/>
            <person name="Ohtaka K."/>
            <person name="Satoh M."/>
            <person name="Sonobe K."/>
            <person name="Ishii M."/>
            <person name="Ohtani R."/>
            <person name="Kanamori-Sato M."/>
            <person name="Honoki R."/>
            <person name="Miyazaki D."/>
            <person name="Mochizuki H."/>
            <person name="Umetsu J."/>
            <person name="Higashi K."/>
            <person name="Shibata D."/>
            <person name="Kamiya Y."/>
            <person name="Sato N."/>
            <person name="Nakamura Y."/>
            <person name="Tabata S."/>
            <person name="Ida S."/>
            <person name="Kurokawa K."/>
            <person name="Ohta H."/>
        </authorList>
    </citation>
    <scope>NUCLEOTIDE SEQUENCE [LARGE SCALE GENOMIC DNA]</scope>
    <source>
        <strain evidence="5 6">NIES-2285</strain>
    </source>
</reference>
<comment type="similarity">
    <text evidence="1">Belongs to the GMC oxidoreductase family.</text>
</comment>
<accession>A0A1Y1IH16</accession>
<dbReference type="Pfam" id="PF05199">
    <property type="entry name" value="GMC_oxred_C"/>
    <property type="match status" value="1"/>
</dbReference>
<dbReference type="InterPro" id="IPR000172">
    <property type="entry name" value="GMC_OxRdtase_N"/>
</dbReference>
<dbReference type="InterPro" id="IPR012132">
    <property type="entry name" value="GMC_OxRdtase"/>
</dbReference>
<dbReference type="InterPro" id="IPR051871">
    <property type="entry name" value="GMC_Oxidoreductase-Related"/>
</dbReference>
<dbReference type="Pfam" id="PF00732">
    <property type="entry name" value="GMC_oxred_N"/>
    <property type="match status" value="1"/>
</dbReference>
<dbReference type="InterPro" id="IPR036188">
    <property type="entry name" value="FAD/NAD-bd_sf"/>
</dbReference>
<organism evidence="5 6">
    <name type="scientific">Klebsormidium nitens</name>
    <name type="common">Green alga</name>
    <name type="synonym">Ulothrix nitens</name>
    <dbReference type="NCBI Taxonomy" id="105231"/>
    <lineage>
        <taxon>Eukaryota</taxon>
        <taxon>Viridiplantae</taxon>
        <taxon>Streptophyta</taxon>
        <taxon>Klebsormidiophyceae</taxon>
        <taxon>Klebsormidiales</taxon>
        <taxon>Klebsormidiaceae</taxon>
        <taxon>Klebsormidium</taxon>
    </lineage>
</organism>
<dbReference type="OrthoDB" id="269227at2759"/>
<evidence type="ECO:0000256" key="2">
    <source>
        <dbReference type="ARBA" id="ARBA00022729"/>
    </source>
</evidence>
<comment type="cofactor">
    <cofactor evidence="3">
        <name>FAD</name>
        <dbReference type="ChEBI" id="CHEBI:57692"/>
    </cofactor>
</comment>
<gene>
    <name evidence="5" type="ORF">KFL_003950030</name>
</gene>
<dbReference type="AlphaFoldDB" id="A0A1Y1IH16"/>
<dbReference type="Gene3D" id="3.30.410.40">
    <property type="match status" value="1"/>
</dbReference>
<keyword evidence="2" id="KW-0732">Signal</keyword>
<keyword evidence="3" id="KW-0285">Flavoprotein</keyword>
<proteinExistence type="inferred from homology"/>
<dbReference type="Gene3D" id="3.50.50.60">
    <property type="entry name" value="FAD/NAD(P)-binding domain"/>
    <property type="match status" value="1"/>
</dbReference>
<protein>
    <submittedName>
        <fullName evidence="5">GMC oxidoreductase family</fullName>
    </submittedName>
</protein>
<dbReference type="GO" id="GO:0016614">
    <property type="term" value="F:oxidoreductase activity, acting on CH-OH group of donors"/>
    <property type="evidence" value="ECO:0007669"/>
    <property type="project" value="InterPro"/>
</dbReference>
<dbReference type="STRING" id="105231.A0A1Y1IH16"/>